<name>A0ACC0J7C2_CHOFU</name>
<organism evidence="1 2">
    <name type="scientific">Choristoneura fumiferana</name>
    <name type="common">Spruce budworm moth</name>
    <name type="synonym">Archips fumiferana</name>
    <dbReference type="NCBI Taxonomy" id="7141"/>
    <lineage>
        <taxon>Eukaryota</taxon>
        <taxon>Metazoa</taxon>
        <taxon>Ecdysozoa</taxon>
        <taxon>Arthropoda</taxon>
        <taxon>Hexapoda</taxon>
        <taxon>Insecta</taxon>
        <taxon>Pterygota</taxon>
        <taxon>Neoptera</taxon>
        <taxon>Endopterygota</taxon>
        <taxon>Lepidoptera</taxon>
        <taxon>Glossata</taxon>
        <taxon>Ditrysia</taxon>
        <taxon>Tortricoidea</taxon>
        <taxon>Tortricidae</taxon>
        <taxon>Tortricinae</taxon>
        <taxon>Choristoneura</taxon>
    </lineage>
</organism>
<keyword evidence="2" id="KW-1185">Reference proteome</keyword>
<comment type="caution">
    <text evidence="1">The sequence shown here is derived from an EMBL/GenBank/DDBJ whole genome shotgun (WGS) entry which is preliminary data.</text>
</comment>
<evidence type="ECO:0000313" key="2">
    <source>
        <dbReference type="Proteomes" id="UP001064048"/>
    </source>
</evidence>
<evidence type="ECO:0000313" key="1">
    <source>
        <dbReference type="EMBL" id="KAI8419971.1"/>
    </source>
</evidence>
<gene>
    <name evidence="1" type="ORF">MSG28_008576</name>
</gene>
<reference evidence="1 2" key="1">
    <citation type="journal article" date="2022" name="Genome Biol. Evol.">
        <title>The Spruce Budworm Genome: Reconstructing the Evolutionary History of Antifreeze Proteins.</title>
        <authorList>
            <person name="Beliveau C."/>
            <person name="Gagne P."/>
            <person name="Picq S."/>
            <person name="Vernygora O."/>
            <person name="Keeling C.I."/>
            <person name="Pinkney K."/>
            <person name="Doucet D."/>
            <person name="Wen F."/>
            <person name="Johnston J.S."/>
            <person name="Maaroufi H."/>
            <person name="Boyle B."/>
            <person name="Laroche J."/>
            <person name="Dewar K."/>
            <person name="Juretic N."/>
            <person name="Blackburn G."/>
            <person name="Nisole A."/>
            <person name="Brunet B."/>
            <person name="Brandao M."/>
            <person name="Lumley L."/>
            <person name="Duan J."/>
            <person name="Quan G."/>
            <person name="Lucarotti C.J."/>
            <person name="Roe A.D."/>
            <person name="Sperling F.A.H."/>
            <person name="Levesque R.C."/>
            <person name="Cusson M."/>
        </authorList>
    </citation>
    <scope>NUCLEOTIDE SEQUENCE [LARGE SCALE GENOMIC DNA]</scope>
    <source>
        <strain evidence="1">Glfc:IPQL:Cfum</strain>
    </source>
</reference>
<proteinExistence type="predicted"/>
<accession>A0ACC0J7C2</accession>
<sequence length="439" mass="48275">MSRPLHIEAVQIIQSQASKDTLKNIVRAYLMKLSKLSPGTTITSSSYEDTPELKEHVQSITICDTEHETDVTPNEVELVIHIYTMDQYGAETDTMTDGTSGEEVSAADVWALPADEFHGLWESLIYDGRLKEDTLRYVETALDLTDRGVNPLIVGWSRVVLLHGPPGTGKTSLCRALAQKLAVRLGDRFPRARLIEINAHGLFSKWFSESGKLVAKLFDRVREIASDPRMLCLVLVDEVESLAHARRAAMAGLEPSDALRAVNALLTQLDRLRRLPNALVLATSNLTTAVDVAFVDRADLKRRVGPPAPRAAYEILRGCCEELMARGAVAPRELLFALRILHGSGWAESDHARTSLRLWAVANSAAAAGLSGRALRRLPFLALALHAPRSAQTRTTLLEFIEALSAALKCHLEDEAALLEDEPVTKPQNKNNEIILNGH</sequence>
<dbReference type="EMBL" id="CM046114">
    <property type="protein sequence ID" value="KAI8419971.1"/>
    <property type="molecule type" value="Genomic_DNA"/>
</dbReference>
<dbReference type="Proteomes" id="UP001064048">
    <property type="component" value="Chromosome 14"/>
</dbReference>
<protein>
    <submittedName>
        <fullName evidence="1">Uncharacterized protein</fullName>
    </submittedName>
</protein>